<protein>
    <submittedName>
        <fullName evidence="1">Uncharacterized protein</fullName>
    </submittedName>
</protein>
<name>A0A2K8H810_9CAUD</name>
<evidence type="ECO:0000313" key="1">
    <source>
        <dbReference type="EMBL" id="ASU02028.1"/>
    </source>
</evidence>
<reference evidence="2" key="1">
    <citation type="journal article" date="2018" name="Front. Microbiol.">
        <title>Identification and Characterization of T5-Like Bacteriophages Representing Two Novel Subgroups from Food Products.</title>
        <authorList>
            <person name="Svab D."/>
            <person name="Falgenhauer L."/>
            <person name="Rohde M."/>
            <person name="Szabo J."/>
            <person name="Chakraborty T."/>
            <person name="Toth I."/>
        </authorList>
    </citation>
    <scope>NUCLEOTIDE SEQUENCE [LARGE SCALE GENOMIC DNA]</scope>
</reference>
<proteinExistence type="predicted"/>
<evidence type="ECO:0000313" key="2">
    <source>
        <dbReference type="Proteomes" id="UP000240273"/>
    </source>
</evidence>
<organism evidence="1 2">
    <name type="scientific">Bacteriophage T5-like saus47N</name>
    <dbReference type="NCBI Taxonomy" id="2024333"/>
    <lineage>
        <taxon>Viruses</taxon>
        <taxon>Duplodnaviria</taxon>
        <taxon>Heunggongvirae</taxon>
        <taxon>Uroviricota</taxon>
        <taxon>Caudoviricetes</taxon>
        <taxon>Demerecviridae</taxon>
        <taxon>Markadamsvirinae</taxon>
        <taxon>Tequintavirus</taxon>
        <taxon>Tequintavirus chee24</taxon>
    </lineage>
</organism>
<accession>A0A2K8H810</accession>
<dbReference type="Proteomes" id="UP000240273">
    <property type="component" value="Segment"/>
</dbReference>
<dbReference type="EMBL" id="MF431733">
    <property type="protein sequence ID" value="ASU02028.1"/>
    <property type="molecule type" value="Genomic_DNA"/>
</dbReference>
<gene>
    <name evidence="1" type="ORF">P47N_0118</name>
</gene>
<sequence>MAKVPYPFVLSYVPAYISYILVNNSPVIYQVHQEEPEIPRLRIKL</sequence>